<reference evidence="1 2" key="1">
    <citation type="submission" date="2012-11" db="EMBL/GenBank/DDBJ databases">
        <title>Whole genome sequence of Acetobacter cibinongensis 4H-1.</title>
        <authorList>
            <person name="Azuma Y."/>
            <person name="Higashiura N."/>
            <person name="Hirakawa H."/>
            <person name="Matsushita K."/>
        </authorList>
    </citation>
    <scope>NUCLEOTIDE SEQUENCE [LARGE SCALE GENOMIC DNA]</scope>
    <source>
        <strain evidence="1 2">4H-1</strain>
    </source>
</reference>
<evidence type="ECO:0000313" key="1">
    <source>
        <dbReference type="EMBL" id="GAN59649.1"/>
    </source>
</evidence>
<organism evidence="1 2">
    <name type="scientific">Acetobacter cibinongensis</name>
    <dbReference type="NCBI Taxonomy" id="146475"/>
    <lineage>
        <taxon>Bacteria</taxon>
        <taxon>Pseudomonadati</taxon>
        <taxon>Pseudomonadota</taxon>
        <taxon>Alphaproteobacteria</taxon>
        <taxon>Acetobacterales</taxon>
        <taxon>Acetobacteraceae</taxon>
        <taxon>Acetobacter</taxon>
    </lineage>
</organism>
<dbReference type="AlphaFoldDB" id="A0A0D6N127"/>
<evidence type="ECO:0000313" key="2">
    <source>
        <dbReference type="Proteomes" id="UP000032671"/>
    </source>
</evidence>
<dbReference type="STRING" id="1231339.Abci_007_052"/>
<comment type="caution">
    <text evidence="1">The sequence shown here is derived from an EMBL/GenBank/DDBJ whole genome shotgun (WGS) entry which is preliminary data.</text>
</comment>
<name>A0A0D6N127_9PROT</name>
<protein>
    <recommendedName>
        <fullName evidence="3">DUF3465 domain-containing protein</fullName>
    </recommendedName>
</protein>
<dbReference type="EMBL" id="BAMV01000007">
    <property type="protein sequence ID" value="GAN59649.1"/>
    <property type="molecule type" value="Genomic_DNA"/>
</dbReference>
<gene>
    <name evidence="1" type="ORF">Abci_007_052</name>
</gene>
<proteinExistence type="predicted"/>
<accession>A0A0D6N127</accession>
<evidence type="ECO:0008006" key="3">
    <source>
        <dbReference type="Google" id="ProtNLM"/>
    </source>
</evidence>
<sequence length="188" mass="20657">MFPTDAYPMPWLSQPVDHGTVRTKVTPPMVAPAFLRPLLAAGLLTLTALPYSVAAQAEPTATVPASCDNRDFLAKQFAFENGGSKADVPVHICGTVLAVSPKAKRTRSGWHGYFYVAVTPSISIRIVSGLDEMKAPNWPWVAKGDQVEVVGRYYYDSIRRQGIDWTHHGTGWSWPVPGYVTVNGHKYD</sequence>
<dbReference type="Proteomes" id="UP000032671">
    <property type="component" value="Unassembled WGS sequence"/>
</dbReference>